<protein>
    <submittedName>
        <fullName evidence="2">Uncharacterized protein</fullName>
    </submittedName>
</protein>
<feature type="compositionally biased region" description="Basic and acidic residues" evidence="1">
    <location>
        <begin position="82"/>
        <end position="102"/>
    </location>
</feature>
<dbReference type="Proteomes" id="UP000254101">
    <property type="component" value="Unassembled WGS sequence"/>
</dbReference>
<evidence type="ECO:0000256" key="1">
    <source>
        <dbReference type="SAM" id="MobiDB-lite"/>
    </source>
</evidence>
<dbReference type="RefSeq" id="WP_147290984.1">
    <property type="nucleotide sequence ID" value="NZ_QRBB01000001.1"/>
</dbReference>
<dbReference type="AlphaFoldDB" id="A0A395LJB0"/>
<gene>
    <name evidence="2" type="ORF">DL238_03555</name>
</gene>
<organism evidence="2 3">
    <name type="scientific">Alteriqipengyuania lutimaris</name>
    <dbReference type="NCBI Taxonomy" id="1538146"/>
    <lineage>
        <taxon>Bacteria</taxon>
        <taxon>Pseudomonadati</taxon>
        <taxon>Pseudomonadota</taxon>
        <taxon>Alphaproteobacteria</taxon>
        <taxon>Sphingomonadales</taxon>
        <taxon>Erythrobacteraceae</taxon>
        <taxon>Alteriqipengyuania</taxon>
    </lineage>
</organism>
<name>A0A395LJB0_9SPHN</name>
<feature type="region of interest" description="Disordered" evidence="1">
    <location>
        <begin position="1"/>
        <end position="20"/>
    </location>
</feature>
<proteinExistence type="predicted"/>
<keyword evidence="3" id="KW-1185">Reference proteome</keyword>
<evidence type="ECO:0000313" key="3">
    <source>
        <dbReference type="Proteomes" id="UP000254101"/>
    </source>
</evidence>
<sequence>MFEGMEPIAAQDETRGKDSLRRVRWAELSAAIGLSRDLRKGDEGLLSGAGPSFDSTDDGADVAADGKDERGINLSSLASRKAPGDTDIRSADDSPSRDREKR</sequence>
<reference evidence="2 3" key="1">
    <citation type="submission" date="2018-07" db="EMBL/GenBank/DDBJ databases">
        <title>Erythrobacter nanhaiensis sp. nov., a novel member of the genus Erythrobacter isolated from the South China Sea.</title>
        <authorList>
            <person name="Chen X."/>
            <person name="Liu J."/>
        </authorList>
    </citation>
    <scope>NUCLEOTIDE SEQUENCE [LARGE SCALE GENOMIC DNA]</scope>
    <source>
        <strain evidence="2 3">S-5</strain>
    </source>
</reference>
<feature type="region of interest" description="Disordered" evidence="1">
    <location>
        <begin position="39"/>
        <end position="102"/>
    </location>
</feature>
<evidence type="ECO:0000313" key="2">
    <source>
        <dbReference type="EMBL" id="RDS76775.1"/>
    </source>
</evidence>
<accession>A0A395LJB0</accession>
<dbReference type="EMBL" id="QRBB01000001">
    <property type="protein sequence ID" value="RDS76775.1"/>
    <property type="molecule type" value="Genomic_DNA"/>
</dbReference>
<comment type="caution">
    <text evidence="2">The sequence shown here is derived from an EMBL/GenBank/DDBJ whole genome shotgun (WGS) entry which is preliminary data.</text>
</comment>